<dbReference type="InterPro" id="IPR000182">
    <property type="entry name" value="GNAT_dom"/>
</dbReference>
<dbReference type="PROSITE" id="PS51186">
    <property type="entry name" value="GNAT"/>
    <property type="match status" value="1"/>
</dbReference>
<feature type="domain" description="N-acetyltransferase" evidence="1">
    <location>
        <begin position="19"/>
        <end position="186"/>
    </location>
</feature>
<name>A0A7W9YIN8_9ACTN</name>
<evidence type="ECO:0000313" key="2">
    <source>
        <dbReference type="EMBL" id="MBB6172855.1"/>
    </source>
</evidence>
<sequence>MSAATASTMPVVILKTERLTLRAFTEADIDDVYAAVRDPLIQTWLPLPEPGVPYTRADAEEWCLTGAPESRAGGDGQNWAVTDRRTGRFLGSVGLTRTMWVVRSTEVGYWTAPWSRGTGVAAEAVTAVSRWALDQGLERVVLRAATANTASRRVAEKSGFAFEGIERNAMLLHEGRADLALYSLIPSDLGKPPEDGTR</sequence>
<dbReference type="GO" id="GO:0008999">
    <property type="term" value="F:protein-N-terminal-alanine acetyltransferase activity"/>
    <property type="evidence" value="ECO:0007669"/>
    <property type="project" value="TreeGrafter"/>
</dbReference>
<dbReference type="EMBL" id="JACHDS010000001">
    <property type="protein sequence ID" value="MBB6172855.1"/>
    <property type="molecule type" value="Genomic_DNA"/>
</dbReference>
<keyword evidence="2" id="KW-0808">Transferase</keyword>
<dbReference type="SUPFAM" id="SSF55729">
    <property type="entry name" value="Acyl-CoA N-acyltransferases (Nat)"/>
    <property type="match status" value="1"/>
</dbReference>
<accession>A0A7W9YIN8</accession>
<gene>
    <name evidence="2" type="ORF">HNR23_002915</name>
</gene>
<dbReference type="AlphaFoldDB" id="A0A7W9YIN8"/>
<evidence type="ECO:0000313" key="3">
    <source>
        <dbReference type="Proteomes" id="UP000546642"/>
    </source>
</evidence>
<keyword evidence="3" id="KW-1185">Reference proteome</keyword>
<dbReference type="Pfam" id="PF13302">
    <property type="entry name" value="Acetyltransf_3"/>
    <property type="match status" value="1"/>
</dbReference>
<protein>
    <submittedName>
        <fullName evidence="2">RimJ/RimL family protein N-acetyltransferase</fullName>
    </submittedName>
</protein>
<dbReference type="GO" id="GO:1990189">
    <property type="term" value="F:protein N-terminal-serine acetyltransferase activity"/>
    <property type="evidence" value="ECO:0007669"/>
    <property type="project" value="TreeGrafter"/>
</dbReference>
<dbReference type="PANTHER" id="PTHR43441:SF10">
    <property type="entry name" value="ACETYLTRANSFERASE"/>
    <property type="match status" value="1"/>
</dbReference>
<organism evidence="2 3">
    <name type="scientific">Nocardiopsis mwathae</name>
    <dbReference type="NCBI Taxonomy" id="1472723"/>
    <lineage>
        <taxon>Bacteria</taxon>
        <taxon>Bacillati</taxon>
        <taxon>Actinomycetota</taxon>
        <taxon>Actinomycetes</taxon>
        <taxon>Streptosporangiales</taxon>
        <taxon>Nocardiopsidaceae</taxon>
        <taxon>Nocardiopsis</taxon>
    </lineage>
</organism>
<reference evidence="2 3" key="1">
    <citation type="submission" date="2020-08" db="EMBL/GenBank/DDBJ databases">
        <title>Sequencing the genomes of 1000 actinobacteria strains.</title>
        <authorList>
            <person name="Klenk H.-P."/>
        </authorList>
    </citation>
    <scope>NUCLEOTIDE SEQUENCE [LARGE SCALE GENOMIC DNA]</scope>
    <source>
        <strain evidence="2 3">DSM 46659</strain>
    </source>
</reference>
<dbReference type="Proteomes" id="UP000546642">
    <property type="component" value="Unassembled WGS sequence"/>
</dbReference>
<dbReference type="Gene3D" id="3.40.630.30">
    <property type="match status" value="1"/>
</dbReference>
<dbReference type="GO" id="GO:0005737">
    <property type="term" value="C:cytoplasm"/>
    <property type="evidence" value="ECO:0007669"/>
    <property type="project" value="TreeGrafter"/>
</dbReference>
<proteinExistence type="predicted"/>
<dbReference type="RefSeq" id="WP_184076087.1">
    <property type="nucleotide sequence ID" value="NZ_JACHDS010000001.1"/>
</dbReference>
<dbReference type="InterPro" id="IPR016181">
    <property type="entry name" value="Acyl_CoA_acyltransferase"/>
</dbReference>
<dbReference type="PANTHER" id="PTHR43441">
    <property type="entry name" value="RIBOSOMAL-PROTEIN-SERINE ACETYLTRANSFERASE"/>
    <property type="match status" value="1"/>
</dbReference>
<evidence type="ECO:0000259" key="1">
    <source>
        <dbReference type="PROSITE" id="PS51186"/>
    </source>
</evidence>
<comment type="caution">
    <text evidence="2">The sequence shown here is derived from an EMBL/GenBank/DDBJ whole genome shotgun (WGS) entry which is preliminary data.</text>
</comment>
<dbReference type="InterPro" id="IPR051908">
    <property type="entry name" value="Ribosomal_N-acetyltransferase"/>
</dbReference>